<proteinExistence type="predicted"/>
<reference evidence="3" key="1">
    <citation type="submission" date="2017-02" db="UniProtKB">
        <authorList>
            <consortium name="WormBaseParasite"/>
        </authorList>
    </citation>
    <scope>IDENTIFICATION</scope>
</reference>
<dbReference type="PANTHER" id="PTHR47411:SF3">
    <property type="entry name" value="I-BETA-1,3-N-ACETYLGLUCOSAMINYLTRANSFERASE"/>
    <property type="match status" value="1"/>
</dbReference>
<sequence>MFAPLIDQKLSIHIIYRSYNGCDVSIRDSVLDAERKLYPANVARNVARLLSWTKYILIADYEYVFSEGFEAQMLKECANVLNRHPKTALVFRIFEAKGSIKDMPRRKERLYEMFKKGDAVEFHARYAAGAHSIPGLQEWFQKNDTHENQSTILLYKRYNWEPQFVSLSTIPLHDENFPFAIRDNTELRWEMCRLNYTFVLVDSVFMVHPGIKRPSGEDDRRKRIAQGWFRHALKQFKRRMQQCCADTQDICPRFGA</sequence>
<accession>A0A0M3K147</accession>
<keyword evidence="2" id="KW-1185">Reference proteome</keyword>
<dbReference type="EMBL" id="UYRR01031571">
    <property type="protein sequence ID" value="VDK51108.1"/>
    <property type="molecule type" value="Genomic_DNA"/>
</dbReference>
<protein>
    <submittedName>
        <fullName evidence="3">Beta-1,4-glucuronyltransferase 1</fullName>
    </submittedName>
</protein>
<name>A0A0M3K147_ANISI</name>
<reference evidence="1 2" key="2">
    <citation type="submission" date="2018-11" db="EMBL/GenBank/DDBJ databases">
        <authorList>
            <consortium name="Pathogen Informatics"/>
        </authorList>
    </citation>
    <scope>NUCLEOTIDE SEQUENCE [LARGE SCALE GENOMIC DNA]</scope>
</reference>
<evidence type="ECO:0000313" key="3">
    <source>
        <dbReference type="WBParaSite" id="ASIM_0001457701-mRNA-1"/>
    </source>
</evidence>
<evidence type="ECO:0000313" key="1">
    <source>
        <dbReference type="EMBL" id="VDK51108.1"/>
    </source>
</evidence>
<dbReference type="PANTHER" id="PTHR47411">
    <property type="entry name" value="B3GNT1, BETA-1,3-N-ACETYLGUCOSAMINYLTRANSFERASE 1, HOMOLOG"/>
    <property type="match status" value="1"/>
</dbReference>
<dbReference type="WBParaSite" id="ASIM_0001457701-mRNA-1">
    <property type="protein sequence ID" value="ASIM_0001457701-mRNA-1"/>
    <property type="gene ID" value="ASIM_0001457701"/>
</dbReference>
<dbReference type="OrthoDB" id="9974378at2759"/>
<gene>
    <name evidence="1" type="ORF">ASIM_LOCUS13987</name>
</gene>
<organism evidence="3">
    <name type="scientific">Anisakis simplex</name>
    <name type="common">Herring worm</name>
    <dbReference type="NCBI Taxonomy" id="6269"/>
    <lineage>
        <taxon>Eukaryota</taxon>
        <taxon>Metazoa</taxon>
        <taxon>Ecdysozoa</taxon>
        <taxon>Nematoda</taxon>
        <taxon>Chromadorea</taxon>
        <taxon>Rhabditida</taxon>
        <taxon>Spirurina</taxon>
        <taxon>Ascaridomorpha</taxon>
        <taxon>Ascaridoidea</taxon>
        <taxon>Anisakidae</taxon>
        <taxon>Anisakis</taxon>
        <taxon>Anisakis simplex complex</taxon>
    </lineage>
</organism>
<evidence type="ECO:0000313" key="2">
    <source>
        <dbReference type="Proteomes" id="UP000267096"/>
    </source>
</evidence>
<dbReference type="AlphaFoldDB" id="A0A0M3K147"/>
<dbReference type="Proteomes" id="UP000267096">
    <property type="component" value="Unassembled WGS sequence"/>
</dbReference>
<dbReference type="Pfam" id="PF13896">
    <property type="entry name" value="Glyco_transf_49"/>
    <property type="match status" value="1"/>
</dbReference>